<reference evidence="2" key="1">
    <citation type="submission" date="2022-07" db="EMBL/GenBank/DDBJ databases">
        <authorList>
            <person name="Macas J."/>
            <person name="Novak P."/>
            <person name="Neumann P."/>
        </authorList>
    </citation>
    <scope>NUCLEOTIDE SEQUENCE</scope>
</reference>
<feature type="compositionally biased region" description="Acidic residues" evidence="1">
    <location>
        <begin position="93"/>
        <end position="113"/>
    </location>
</feature>
<dbReference type="Proteomes" id="UP001152484">
    <property type="component" value="Unassembled WGS sequence"/>
</dbReference>
<feature type="compositionally biased region" description="Acidic residues" evidence="1">
    <location>
        <begin position="121"/>
        <end position="130"/>
    </location>
</feature>
<accession>A0A9P1EJY9</accession>
<organism evidence="2 3">
    <name type="scientific">Cuscuta europaea</name>
    <name type="common">European dodder</name>
    <dbReference type="NCBI Taxonomy" id="41803"/>
    <lineage>
        <taxon>Eukaryota</taxon>
        <taxon>Viridiplantae</taxon>
        <taxon>Streptophyta</taxon>
        <taxon>Embryophyta</taxon>
        <taxon>Tracheophyta</taxon>
        <taxon>Spermatophyta</taxon>
        <taxon>Magnoliopsida</taxon>
        <taxon>eudicotyledons</taxon>
        <taxon>Gunneridae</taxon>
        <taxon>Pentapetalae</taxon>
        <taxon>asterids</taxon>
        <taxon>lamiids</taxon>
        <taxon>Solanales</taxon>
        <taxon>Convolvulaceae</taxon>
        <taxon>Cuscuteae</taxon>
        <taxon>Cuscuta</taxon>
        <taxon>Cuscuta subgen. Cuscuta</taxon>
    </lineage>
</organism>
<evidence type="ECO:0000256" key="1">
    <source>
        <dbReference type="SAM" id="MobiDB-lite"/>
    </source>
</evidence>
<evidence type="ECO:0000313" key="2">
    <source>
        <dbReference type="EMBL" id="CAH9109366.1"/>
    </source>
</evidence>
<feature type="compositionally biased region" description="Basic and acidic residues" evidence="1">
    <location>
        <begin position="54"/>
        <end position="71"/>
    </location>
</feature>
<dbReference type="EMBL" id="CAMAPE010000052">
    <property type="protein sequence ID" value="CAH9109366.1"/>
    <property type="molecule type" value="Genomic_DNA"/>
</dbReference>
<proteinExistence type="predicted"/>
<sequence>MLSQQFVDHCTNQMERGRASVDMSNLNRNRKKEIARNHPISCKYKGRPGSSSQSRDDFETDYQRRDADAMTDHQLAQLLEKQDPHFYQQQDIPEVEDEVEDDDAEEGDPETAEDEGHGSPDDEEVLEDEGGSSQLGNKAKSLIMENNFKKRKDPQTEKWYATCNH</sequence>
<dbReference type="AlphaFoldDB" id="A0A9P1EJY9"/>
<keyword evidence="3" id="KW-1185">Reference proteome</keyword>
<comment type="caution">
    <text evidence="2">The sequence shown here is derived from an EMBL/GenBank/DDBJ whole genome shotgun (WGS) entry which is preliminary data.</text>
</comment>
<gene>
    <name evidence="2" type="ORF">CEURO_LOCUS18474</name>
</gene>
<name>A0A9P1EJY9_CUSEU</name>
<evidence type="ECO:0000313" key="3">
    <source>
        <dbReference type="Proteomes" id="UP001152484"/>
    </source>
</evidence>
<feature type="region of interest" description="Disordered" evidence="1">
    <location>
        <begin position="16"/>
        <end position="165"/>
    </location>
</feature>
<protein>
    <submittedName>
        <fullName evidence="2">Uncharacterized protein</fullName>
    </submittedName>
</protein>